<comment type="caution">
    <text evidence="2">The sequence shown here is derived from an EMBL/GenBank/DDBJ whole genome shotgun (WGS) entry which is preliminary data.</text>
</comment>
<organism evidence="2 3">
    <name type="scientific">Streptomyces avermitilis</name>
    <dbReference type="NCBI Taxonomy" id="33903"/>
    <lineage>
        <taxon>Bacteria</taxon>
        <taxon>Bacillati</taxon>
        <taxon>Actinomycetota</taxon>
        <taxon>Actinomycetes</taxon>
        <taxon>Kitasatosporales</taxon>
        <taxon>Streptomycetaceae</taxon>
        <taxon>Streptomyces</taxon>
    </lineage>
</organism>
<accession>A0A4D4M8W3</accession>
<proteinExistence type="predicted"/>
<dbReference type="EMBL" id="BJHX01000001">
    <property type="protein sequence ID" value="GDY68322.1"/>
    <property type="molecule type" value="Genomic_DNA"/>
</dbReference>
<gene>
    <name evidence="2" type="ORF">SAV14893_077150</name>
</gene>
<dbReference type="Proteomes" id="UP000302139">
    <property type="component" value="Unassembled WGS sequence"/>
</dbReference>
<feature type="region of interest" description="Disordered" evidence="1">
    <location>
        <begin position="112"/>
        <end position="131"/>
    </location>
</feature>
<dbReference type="AlphaFoldDB" id="A0A4D4M8W3"/>
<reference evidence="2 3" key="1">
    <citation type="submission" date="2019-04" db="EMBL/GenBank/DDBJ databases">
        <title>Draft genome sequences of Streptomyces avermitilis NBRC 14893.</title>
        <authorList>
            <person name="Komaki H."/>
            <person name="Tamura T."/>
            <person name="Hosoyama A."/>
        </authorList>
    </citation>
    <scope>NUCLEOTIDE SEQUENCE [LARGE SCALE GENOMIC DNA]</scope>
    <source>
        <strain evidence="2 3">NBRC 14893</strain>
    </source>
</reference>
<sequence length="178" mass="19820">MLLRGNELLVFERRKVVARHPRLTRRGEFRDELDHYLEMLLAKPGAMAGSTALATARQNGSFTEVHEAFCAAARTAHRDAAGTRALIEVLMLHRRRPAEAVQRGMAAAIRAGAATRHPRRSGLGQGRPAALPDRLLGHRQVAPADRHRHRRSRVACPLHNHGQPNELSRPSARRSCPR</sequence>
<name>A0A4D4M8W3_STRAX</name>
<feature type="region of interest" description="Disordered" evidence="1">
    <location>
        <begin position="156"/>
        <end position="178"/>
    </location>
</feature>
<evidence type="ECO:0000313" key="3">
    <source>
        <dbReference type="Proteomes" id="UP000302139"/>
    </source>
</evidence>
<evidence type="ECO:0000313" key="2">
    <source>
        <dbReference type="EMBL" id="GDY68322.1"/>
    </source>
</evidence>
<evidence type="ECO:0000256" key="1">
    <source>
        <dbReference type="SAM" id="MobiDB-lite"/>
    </source>
</evidence>
<protein>
    <submittedName>
        <fullName evidence="2">Uncharacterized protein</fullName>
    </submittedName>
</protein>